<organism evidence="1 2">
    <name type="scientific">Streptomyces scopuliridis</name>
    <dbReference type="NCBI Taxonomy" id="452529"/>
    <lineage>
        <taxon>Bacteria</taxon>
        <taxon>Bacillati</taxon>
        <taxon>Actinomycetota</taxon>
        <taxon>Actinomycetes</taxon>
        <taxon>Kitasatosporales</taxon>
        <taxon>Streptomycetaceae</taxon>
        <taxon>Streptomyces</taxon>
    </lineage>
</organism>
<evidence type="ECO:0000313" key="2">
    <source>
        <dbReference type="Proteomes" id="UP001348369"/>
    </source>
</evidence>
<name>A0ACD4ZJA2_9ACTN</name>
<gene>
    <name evidence="1" type="ORF">OG835_14265</name>
</gene>
<accession>A0ACD4ZJA2</accession>
<keyword evidence="2" id="KW-1185">Reference proteome</keyword>
<evidence type="ECO:0000313" key="1">
    <source>
        <dbReference type="EMBL" id="WSB98073.1"/>
    </source>
</evidence>
<protein>
    <submittedName>
        <fullName evidence="1">Uncharacterized protein</fullName>
    </submittedName>
</protein>
<sequence>MSYVLPVTGEEGGVVARRPVAWVAAIVLLLEAVGIVFVNGVLATVVDNQRMSLAGLDPSAMSLGTWVMGGVFGAYLVLVAAILVRTALRNRAPGRFGRIALITCAVVHGVLGAVTVGLVGWSAFAFMMVVLGLIVLVLVAYEPERVGAAEGPAEGSAPA</sequence>
<proteinExistence type="predicted"/>
<dbReference type="Proteomes" id="UP001348369">
    <property type="component" value="Chromosome"/>
</dbReference>
<reference evidence="1" key="1">
    <citation type="submission" date="2022-10" db="EMBL/GenBank/DDBJ databases">
        <title>The complete genomes of actinobacterial strains from the NBC collection.</title>
        <authorList>
            <person name="Joergensen T.S."/>
            <person name="Alvarez Arevalo M."/>
            <person name="Sterndorff E.B."/>
            <person name="Faurdal D."/>
            <person name="Vuksanovic O."/>
            <person name="Mourched A.-S."/>
            <person name="Charusanti P."/>
            <person name="Shaw S."/>
            <person name="Blin K."/>
            <person name="Weber T."/>
        </authorList>
    </citation>
    <scope>NUCLEOTIDE SEQUENCE</scope>
    <source>
        <strain evidence="1">NBC 01771</strain>
    </source>
</reference>
<dbReference type="EMBL" id="CP109109">
    <property type="protein sequence ID" value="WSB98073.1"/>
    <property type="molecule type" value="Genomic_DNA"/>
</dbReference>